<dbReference type="EMBL" id="JAACJK010000223">
    <property type="protein sequence ID" value="KAF5313694.1"/>
    <property type="molecule type" value="Genomic_DNA"/>
</dbReference>
<dbReference type="Gene3D" id="3.80.10.10">
    <property type="entry name" value="Ribonuclease Inhibitor"/>
    <property type="match status" value="1"/>
</dbReference>
<keyword evidence="3" id="KW-1185">Reference proteome</keyword>
<evidence type="ECO:0008006" key="4">
    <source>
        <dbReference type="Google" id="ProtNLM"/>
    </source>
</evidence>
<feature type="compositionally biased region" description="Acidic residues" evidence="1">
    <location>
        <begin position="479"/>
        <end position="494"/>
    </location>
</feature>
<organism evidence="2 3">
    <name type="scientific">Ephemerocybe angulata</name>
    <dbReference type="NCBI Taxonomy" id="980116"/>
    <lineage>
        <taxon>Eukaryota</taxon>
        <taxon>Fungi</taxon>
        <taxon>Dikarya</taxon>
        <taxon>Basidiomycota</taxon>
        <taxon>Agaricomycotina</taxon>
        <taxon>Agaricomycetes</taxon>
        <taxon>Agaricomycetidae</taxon>
        <taxon>Agaricales</taxon>
        <taxon>Agaricineae</taxon>
        <taxon>Psathyrellaceae</taxon>
        <taxon>Ephemerocybe</taxon>
    </lineage>
</organism>
<dbReference type="Proteomes" id="UP000541558">
    <property type="component" value="Unassembled WGS sequence"/>
</dbReference>
<gene>
    <name evidence="2" type="ORF">D9611_010103</name>
</gene>
<accession>A0A8H5EVA4</accession>
<name>A0A8H5EVA4_9AGAR</name>
<proteinExistence type="predicted"/>
<protein>
    <recommendedName>
        <fullName evidence="4">F-box domain-containing protein</fullName>
    </recommendedName>
</protein>
<sequence length="710" mass="80859">MLKRKNSVEECATRKKAKKDDVSQLIARLEPKILTKIFYELVMRGPARPTIGNFGEPWHLTKYRSSVINCSARAALLGVCKKWSDIIIGNVNFWKHIHIDGNRIPSPPKCYKKGWSGYHFEQYEEPTPGDENDLEVVQIVGEVPRSALSIQRSQNTPIDIVLVDPSYDPEPRFCQYGRPLLPRPGLLELLHERMDKGMIGSLSITTTDIQFVKELLDPGLELDERGMGYEEIDWISDAEKIALACDGKDGDHFDLSTLPEKAEQVDEEEHARLRKKFRVWPKLDTLRINTRGRSWMSDAHRCVFTAERAPALRDLELKLWVDHPIWLWTLPYAQLTHLTLATETADTVLLGIVARCASLESLTITLRDWEGTWKKPHSPPTDQVALSHLKKLSVQIEDARCLSHRIGRDFLNFIDTPQLESLEVVTRNVDRASCFIHLLKRSKCQIRELRLDFDSEDITDNTRPGLESEPPMYYGAPYSDDESNGSDTGDEDSNADPIAVLPSETDAKAPALSESKVDSTSGAEPNQDERNTDKVNPPPVRELIEKFNLRKLIHFVSPTLKTLAIQSGPMDGSWLHELTAPLLEEVTFVCFGITKKDYPNHDKVLVCGPAHDLAIDLLCWTEAWMKDATAEQKRIRKVSLVGAPAHRVGTQTFYGKSEFEIVRDLGGNLNVWWYKDKRRSERERRAWLKSQPPRDNPANLKREPRIIKAY</sequence>
<evidence type="ECO:0000313" key="3">
    <source>
        <dbReference type="Proteomes" id="UP000541558"/>
    </source>
</evidence>
<evidence type="ECO:0000256" key="1">
    <source>
        <dbReference type="SAM" id="MobiDB-lite"/>
    </source>
</evidence>
<dbReference type="InterPro" id="IPR032675">
    <property type="entry name" value="LRR_dom_sf"/>
</dbReference>
<feature type="region of interest" description="Disordered" evidence="1">
    <location>
        <begin position="457"/>
        <end position="539"/>
    </location>
</feature>
<evidence type="ECO:0000313" key="2">
    <source>
        <dbReference type="EMBL" id="KAF5313694.1"/>
    </source>
</evidence>
<dbReference type="OrthoDB" id="3070653at2759"/>
<comment type="caution">
    <text evidence="2">The sequence shown here is derived from an EMBL/GenBank/DDBJ whole genome shotgun (WGS) entry which is preliminary data.</text>
</comment>
<reference evidence="2 3" key="1">
    <citation type="journal article" date="2020" name="ISME J.">
        <title>Uncovering the hidden diversity of litter-decomposition mechanisms in mushroom-forming fungi.</title>
        <authorList>
            <person name="Floudas D."/>
            <person name="Bentzer J."/>
            <person name="Ahren D."/>
            <person name="Johansson T."/>
            <person name="Persson P."/>
            <person name="Tunlid A."/>
        </authorList>
    </citation>
    <scope>NUCLEOTIDE SEQUENCE [LARGE SCALE GENOMIC DNA]</scope>
    <source>
        <strain evidence="2 3">CBS 175.51</strain>
    </source>
</reference>
<dbReference type="AlphaFoldDB" id="A0A8H5EVA4"/>